<organism evidence="1 2">
    <name type="scientific">Botrimarina mediterranea</name>
    <dbReference type="NCBI Taxonomy" id="2528022"/>
    <lineage>
        <taxon>Bacteria</taxon>
        <taxon>Pseudomonadati</taxon>
        <taxon>Planctomycetota</taxon>
        <taxon>Planctomycetia</taxon>
        <taxon>Pirellulales</taxon>
        <taxon>Lacipirellulaceae</taxon>
        <taxon>Botrimarina</taxon>
    </lineage>
</organism>
<dbReference type="EMBL" id="CP036349">
    <property type="protein sequence ID" value="QDV75999.1"/>
    <property type="molecule type" value="Genomic_DNA"/>
</dbReference>
<reference evidence="1 2" key="1">
    <citation type="submission" date="2019-02" db="EMBL/GenBank/DDBJ databases">
        <title>Deep-cultivation of Planctomycetes and their phenomic and genomic characterization uncovers novel biology.</title>
        <authorList>
            <person name="Wiegand S."/>
            <person name="Jogler M."/>
            <person name="Boedeker C."/>
            <person name="Pinto D."/>
            <person name="Vollmers J."/>
            <person name="Rivas-Marin E."/>
            <person name="Kohn T."/>
            <person name="Peeters S.H."/>
            <person name="Heuer A."/>
            <person name="Rast P."/>
            <person name="Oberbeckmann S."/>
            <person name="Bunk B."/>
            <person name="Jeske O."/>
            <person name="Meyerdierks A."/>
            <person name="Storesund J.E."/>
            <person name="Kallscheuer N."/>
            <person name="Luecker S."/>
            <person name="Lage O.M."/>
            <person name="Pohl T."/>
            <person name="Merkel B.J."/>
            <person name="Hornburger P."/>
            <person name="Mueller R.-W."/>
            <person name="Bruemmer F."/>
            <person name="Labrenz M."/>
            <person name="Spormann A.M."/>
            <person name="Op den Camp H."/>
            <person name="Overmann J."/>
            <person name="Amann R."/>
            <person name="Jetten M.S.M."/>
            <person name="Mascher T."/>
            <person name="Medema M.H."/>
            <person name="Devos D.P."/>
            <person name="Kaster A.-K."/>
            <person name="Ovreas L."/>
            <person name="Rohde M."/>
            <person name="Galperin M.Y."/>
            <person name="Jogler C."/>
        </authorList>
    </citation>
    <scope>NUCLEOTIDE SEQUENCE [LARGE SCALE GENOMIC DNA]</scope>
    <source>
        <strain evidence="1 2">Spa11</strain>
    </source>
</reference>
<dbReference type="KEGG" id="bmei:Spa11_42230"/>
<protein>
    <submittedName>
        <fullName evidence="1">Uncharacterized protein</fullName>
    </submittedName>
</protein>
<dbReference type="InterPro" id="IPR040807">
    <property type="entry name" value="DUF5522"/>
</dbReference>
<proteinExistence type="predicted"/>
<dbReference type="Proteomes" id="UP000316426">
    <property type="component" value="Chromosome"/>
</dbReference>
<dbReference type="Pfam" id="PF17653">
    <property type="entry name" value="DUF5522"/>
    <property type="match status" value="1"/>
</dbReference>
<accession>A0A518KE01</accession>
<dbReference type="RefSeq" id="WP_145116300.1">
    <property type="nucleotide sequence ID" value="NZ_CP036349.1"/>
</dbReference>
<dbReference type="AlphaFoldDB" id="A0A518KE01"/>
<gene>
    <name evidence="1" type="ORF">Spa11_42230</name>
</gene>
<evidence type="ECO:0000313" key="1">
    <source>
        <dbReference type="EMBL" id="QDV75999.1"/>
    </source>
</evidence>
<evidence type="ECO:0000313" key="2">
    <source>
        <dbReference type="Proteomes" id="UP000316426"/>
    </source>
</evidence>
<keyword evidence="2" id="KW-1185">Reference proteome</keyword>
<name>A0A518KE01_9BACT</name>
<sequence length="72" mass="7674">MAPSSQQPQPVHPLADHYVEHGRVVFTAAFLLRRGTCCDNGCRHCPYQGEPSALAASSPTIDATTIVPTPIS</sequence>